<dbReference type="InterPro" id="IPR026569">
    <property type="entry name" value="Ribosomal_bL28"/>
</dbReference>
<feature type="non-terminal residue" evidence="6">
    <location>
        <position position="1"/>
    </location>
</feature>
<evidence type="ECO:0000313" key="7">
    <source>
        <dbReference type="Proteomes" id="UP000799772"/>
    </source>
</evidence>
<dbReference type="OrthoDB" id="361870at2759"/>
<protein>
    <recommendedName>
        <fullName evidence="4">Large ribosomal subunit protein bL28m</fullName>
    </recommendedName>
</protein>
<reference evidence="6" key="1">
    <citation type="journal article" date="2020" name="Stud. Mycol.">
        <title>101 Dothideomycetes genomes: a test case for predicting lifestyles and emergence of pathogens.</title>
        <authorList>
            <person name="Haridas S."/>
            <person name="Albert R."/>
            <person name="Binder M."/>
            <person name="Bloem J."/>
            <person name="Labutti K."/>
            <person name="Salamov A."/>
            <person name="Andreopoulos B."/>
            <person name="Baker S."/>
            <person name="Barry K."/>
            <person name="Bills G."/>
            <person name="Bluhm B."/>
            <person name="Cannon C."/>
            <person name="Castanera R."/>
            <person name="Culley D."/>
            <person name="Daum C."/>
            <person name="Ezra D."/>
            <person name="Gonzalez J."/>
            <person name="Henrissat B."/>
            <person name="Kuo A."/>
            <person name="Liang C."/>
            <person name="Lipzen A."/>
            <person name="Lutzoni F."/>
            <person name="Magnuson J."/>
            <person name="Mondo S."/>
            <person name="Nolan M."/>
            <person name="Ohm R."/>
            <person name="Pangilinan J."/>
            <person name="Park H.-J."/>
            <person name="Ramirez L."/>
            <person name="Alfaro M."/>
            <person name="Sun H."/>
            <person name="Tritt A."/>
            <person name="Yoshinaga Y."/>
            <person name="Zwiers L.-H."/>
            <person name="Turgeon B."/>
            <person name="Goodwin S."/>
            <person name="Spatafora J."/>
            <person name="Crous P."/>
            <person name="Grigoriev I."/>
        </authorList>
    </citation>
    <scope>NUCLEOTIDE SEQUENCE</scope>
    <source>
        <strain evidence="6">CBS 133067</strain>
    </source>
</reference>
<dbReference type="PANTHER" id="PTHR13528">
    <property type="entry name" value="39S RIBOSOMAL PROTEIN L28, MITOCHONDRIAL"/>
    <property type="match status" value="1"/>
</dbReference>
<feature type="non-terminal residue" evidence="6">
    <location>
        <position position="122"/>
    </location>
</feature>
<keyword evidence="7" id="KW-1185">Reference proteome</keyword>
<keyword evidence="2" id="KW-0689">Ribosomal protein</keyword>
<dbReference type="GO" id="GO:0003735">
    <property type="term" value="F:structural constituent of ribosome"/>
    <property type="evidence" value="ECO:0007669"/>
    <property type="project" value="InterPro"/>
</dbReference>
<dbReference type="Proteomes" id="UP000799772">
    <property type="component" value="Unassembled WGS sequence"/>
</dbReference>
<dbReference type="SUPFAM" id="SSF143800">
    <property type="entry name" value="L28p-like"/>
    <property type="match status" value="1"/>
</dbReference>
<gene>
    <name evidence="6" type="ORF">NA57DRAFT_22892</name>
</gene>
<dbReference type="EMBL" id="ML978139">
    <property type="protein sequence ID" value="KAF2093159.1"/>
    <property type="molecule type" value="Genomic_DNA"/>
</dbReference>
<organism evidence="6 7">
    <name type="scientific">Rhizodiscina lignyota</name>
    <dbReference type="NCBI Taxonomy" id="1504668"/>
    <lineage>
        <taxon>Eukaryota</taxon>
        <taxon>Fungi</taxon>
        <taxon>Dikarya</taxon>
        <taxon>Ascomycota</taxon>
        <taxon>Pezizomycotina</taxon>
        <taxon>Dothideomycetes</taxon>
        <taxon>Pleosporomycetidae</taxon>
        <taxon>Aulographales</taxon>
        <taxon>Rhizodiscinaceae</taxon>
        <taxon>Rhizodiscina</taxon>
    </lineage>
</organism>
<comment type="similarity">
    <text evidence="1">Belongs to the bacterial ribosomal protein bL28 family.</text>
</comment>
<dbReference type="FunFam" id="2.30.170.40:FF:000003">
    <property type="entry name" value="54S ribosomal protein L24"/>
    <property type="match status" value="1"/>
</dbReference>
<evidence type="ECO:0000256" key="5">
    <source>
        <dbReference type="ARBA" id="ARBA00037226"/>
    </source>
</evidence>
<sequence length="122" mass="14271">PYPYGPRRWYKQSNRGLYGTLSIRAGNTVSSKNEIKTRTKWRPNIQYKNLYSQALARHVKIRVATRVLRTIDKVGGLDEYLLGDKPARIKELGPAGWALRWKLMRTEAVKKRFEEERVRLGL</sequence>
<dbReference type="Pfam" id="PF00830">
    <property type="entry name" value="Ribosomal_L28"/>
    <property type="match status" value="1"/>
</dbReference>
<keyword evidence="3" id="KW-0687">Ribonucleoprotein</keyword>
<dbReference type="Gene3D" id="2.30.170.40">
    <property type="entry name" value="Ribosomal protein L28/L24"/>
    <property type="match status" value="1"/>
</dbReference>
<comment type="caution">
    <text evidence="6">The sequence shown here is derived from an EMBL/GenBank/DDBJ whole genome shotgun (WGS) entry which is preliminary data.</text>
</comment>
<dbReference type="InterPro" id="IPR037147">
    <property type="entry name" value="Ribosomal_bL28_sf"/>
</dbReference>
<evidence type="ECO:0000256" key="2">
    <source>
        <dbReference type="ARBA" id="ARBA00022980"/>
    </source>
</evidence>
<comment type="function">
    <text evidence="5">Component of the mitochondrial ribosome (mitoribosome), a dedicated translation machinery responsible for the synthesis of mitochondrial genome-encoded proteins, including at least some of the essential transmembrane subunits of the mitochondrial respiratory chain. The mitoribosomes are attached to the mitochondrial inner membrane and translation products are cotranslationally integrated into the membrane.</text>
</comment>
<evidence type="ECO:0000313" key="6">
    <source>
        <dbReference type="EMBL" id="KAF2093159.1"/>
    </source>
</evidence>
<evidence type="ECO:0000256" key="4">
    <source>
        <dbReference type="ARBA" id="ARBA00035269"/>
    </source>
</evidence>
<dbReference type="PANTHER" id="PTHR13528:SF2">
    <property type="entry name" value="LARGE RIBOSOMAL SUBUNIT PROTEIN BL28M"/>
    <property type="match status" value="1"/>
</dbReference>
<dbReference type="InterPro" id="IPR034704">
    <property type="entry name" value="Ribosomal_bL28/bL31-like_sf"/>
</dbReference>
<proteinExistence type="inferred from homology"/>
<dbReference type="GO" id="GO:0005762">
    <property type="term" value="C:mitochondrial large ribosomal subunit"/>
    <property type="evidence" value="ECO:0007669"/>
    <property type="project" value="TreeGrafter"/>
</dbReference>
<name>A0A9P4M4U0_9PEZI</name>
<evidence type="ECO:0000256" key="3">
    <source>
        <dbReference type="ARBA" id="ARBA00023274"/>
    </source>
</evidence>
<evidence type="ECO:0000256" key="1">
    <source>
        <dbReference type="ARBA" id="ARBA00008760"/>
    </source>
</evidence>
<accession>A0A9P4M4U0</accession>
<dbReference type="AlphaFoldDB" id="A0A9P4M4U0"/>